<feature type="region of interest" description="Disordered" evidence="1">
    <location>
        <begin position="20"/>
        <end position="48"/>
    </location>
</feature>
<evidence type="ECO:0000313" key="3">
    <source>
        <dbReference type="Proteomes" id="UP001596514"/>
    </source>
</evidence>
<protein>
    <submittedName>
        <fullName evidence="2">Uncharacterized protein</fullName>
    </submittedName>
</protein>
<dbReference type="RefSeq" id="WP_343971265.1">
    <property type="nucleotide sequence ID" value="NZ_BAAAGK010000088.1"/>
</dbReference>
<sequence>MITEKTAIHQPKLGVVQARIDSCPSGSGSSAPQGKPGIPSAHPAPSTP</sequence>
<dbReference type="Proteomes" id="UP001596514">
    <property type="component" value="Unassembled WGS sequence"/>
</dbReference>
<reference evidence="3" key="1">
    <citation type="journal article" date="2019" name="Int. J. Syst. Evol. Microbiol.">
        <title>The Global Catalogue of Microorganisms (GCM) 10K type strain sequencing project: providing services to taxonomists for standard genome sequencing and annotation.</title>
        <authorList>
            <consortium name="The Broad Institute Genomics Platform"/>
            <consortium name="The Broad Institute Genome Sequencing Center for Infectious Disease"/>
            <person name="Wu L."/>
            <person name="Ma J."/>
        </authorList>
    </citation>
    <scope>NUCLEOTIDE SEQUENCE [LARGE SCALE GENOMIC DNA]</scope>
    <source>
        <strain evidence="3">JCM 10083</strain>
    </source>
</reference>
<dbReference type="EMBL" id="JBHTEE010000001">
    <property type="protein sequence ID" value="MFC7600177.1"/>
    <property type="molecule type" value="Genomic_DNA"/>
</dbReference>
<proteinExistence type="predicted"/>
<evidence type="ECO:0000256" key="1">
    <source>
        <dbReference type="SAM" id="MobiDB-lite"/>
    </source>
</evidence>
<accession>A0ABW2SV55</accession>
<gene>
    <name evidence="2" type="ORF">ACFQVD_08670</name>
</gene>
<comment type="caution">
    <text evidence="2">The sequence shown here is derived from an EMBL/GenBank/DDBJ whole genome shotgun (WGS) entry which is preliminary data.</text>
</comment>
<keyword evidence="3" id="KW-1185">Reference proteome</keyword>
<evidence type="ECO:0000313" key="2">
    <source>
        <dbReference type="EMBL" id="MFC7600177.1"/>
    </source>
</evidence>
<organism evidence="2 3">
    <name type="scientific">Streptosporangium amethystogenes subsp. fukuiense</name>
    <dbReference type="NCBI Taxonomy" id="698418"/>
    <lineage>
        <taxon>Bacteria</taxon>
        <taxon>Bacillati</taxon>
        <taxon>Actinomycetota</taxon>
        <taxon>Actinomycetes</taxon>
        <taxon>Streptosporangiales</taxon>
        <taxon>Streptosporangiaceae</taxon>
        <taxon>Streptosporangium</taxon>
    </lineage>
</organism>
<name>A0ABW2SV55_9ACTN</name>